<feature type="compositionally biased region" description="Pro residues" evidence="1">
    <location>
        <begin position="100"/>
        <end position="109"/>
    </location>
</feature>
<organism evidence="2 3">
    <name type="scientific">Elysia chlorotica</name>
    <name type="common">Eastern emerald elysia</name>
    <name type="synonym">Sea slug</name>
    <dbReference type="NCBI Taxonomy" id="188477"/>
    <lineage>
        <taxon>Eukaryota</taxon>
        <taxon>Metazoa</taxon>
        <taxon>Spiralia</taxon>
        <taxon>Lophotrochozoa</taxon>
        <taxon>Mollusca</taxon>
        <taxon>Gastropoda</taxon>
        <taxon>Heterobranchia</taxon>
        <taxon>Euthyneura</taxon>
        <taxon>Panpulmonata</taxon>
        <taxon>Sacoglossa</taxon>
        <taxon>Placobranchoidea</taxon>
        <taxon>Plakobranchidae</taxon>
        <taxon>Elysia</taxon>
    </lineage>
</organism>
<feature type="region of interest" description="Disordered" evidence="1">
    <location>
        <begin position="192"/>
        <end position="211"/>
    </location>
</feature>
<feature type="region of interest" description="Disordered" evidence="1">
    <location>
        <begin position="82"/>
        <end position="151"/>
    </location>
</feature>
<accession>A0A3S1BIK4</accession>
<comment type="caution">
    <text evidence="2">The sequence shown here is derived from an EMBL/GenBank/DDBJ whole genome shotgun (WGS) entry which is preliminary data.</text>
</comment>
<dbReference type="Proteomes" id="UP000271974">
    <property type="component" value="Unassembled WGS sequence"/>
</dbReference>
<evidence type="ECO:0000313" key="2">
    <source>
        <dbReference type="EMBL" id="RUS84481.1"/>
    </source>
</evidence>
<feature type="non-terminal residue" evidence="2">
    <location>
        <position position="1"/>
    </location>
</feature>
<dbReference type="EMBL" id="RQTK01000204">
    <property type="protein sequence ID" value="RUS84481.1"/>
    <property type="molecule type" value="Genomic_DNA"/>
</dbReference>
<reference evidence="2 3" key="1">
    <citation type="submission" date="2019-01" db="EMBL/GenBank/DDBJ databases">
        <title>A draft genome assembly of the solar-powered sea slug Elysia chlorotica.</title>
        <authorList>
            <person name="Cai H."/>
            <person name="Li Q."/>
            <person name="Fang X."/>
            <person name="Li J."/>
            <person name="Curtis N.E."/>
            <person name="Altenburger A."/>
            <person name="Shibata T."/>
            <person name="Feng M."/>
            <person name="Maeda T."/>
            <person name="Schwartz J.A."/>
            <person name="Shigenobu S."/>
            <person name="Lundholm N."/>
            <person name="Nishiyama T."/>
            <person name="Yang H."/>
            <person name="Hasebe M."/>
            <person name="Li S."/>
            <person name="Pierce S.K."/>
            <person name="Wang J."/>
        </authorList>
    </citation>
    <scope>NUCLEOTIDE SEQUENCE [LARGE SCALE GENOMIC DNA]</scope>
    <source>
        <strain evidence="2">EC2010</strain>
        <tissue evidence="2">Whole organism of an adult</tissue>
    </source>
</reference>
<keyword evidence="3" id="KW-1185">Reference proteome</keyword>
<name>A0A3S1BIK4_ELYCH</name>
<feature type="compositionally biased region" description="Polar residues" evidence="1">
    <location>
        <begin position="115"/>
        <end position="138"/>
    </location>
</feature>
<evidence type="ECO:0000256" key="1">
    <source>
        <dbReference type="SAM" id="MobiDB-lite"/>
    </source>
</evidence>
<gene>
    <name evidence="2" type="ORF">EGW08_007777</name>
</gene>
<sequence>VYNPSYAHLNGYTTTSLSDGGCGDGCLVVAPHTNTGCPQHHAHQLAPCYEEVVGELSQVLDCSMVDSEMVTEYCQHNLQVNQEKPRYSTGSEDSARMLPTLPPQPPPGLDPDNLSTVSMASSSVAHGSTQALPSSGSCPSEHHTPGEGEGEPLYEEVKVWPHNLEEADLDLEHPDGFDPSLNLRQYIIPSSKQNATGVHPRSTNQQLGSPDLSDIHFYPGMSQPIMMTNGNDPRFSHPISFSHPLASVNFKPVRSNGVTGLPVESDTPDQLVVTCTGPTGAANCRSRCDPEPNAEMSTSDC</sequence>
<protein>
    <submittedName>
        <fullName evidence="2">Uncharacterized protein</fullName>
    </submittedName>
</protein>
<evidence type="ECO:0000313" key="3">
    <source>
        <dbReference type="Proteomes" id="UP000271974"/>
    </source>
</evidence>
<dbReference type="AlphaFoldDB" id="A0A3S1BIK4"/>
<feature type="compositionally biased region" description="Polar residues" evidence="1">
    <location>
        <begin position="82"/>
        <end position="92"/>
    </location>
</feature>
<proteinExistence type="predicted"/>
<feature type="compositionally biased region" description="Polar residues" evidence="1">
    <location>
        <begin position="192"/>
        <end position="208"/>
    </location>
</feature>